<dbReference type="SUPFAM" id="SSF48113">
    <property type="entry name" value="Heme-dependent peroxidases"/>
    <property type="match status" value="1"/>
</dbReference>
<proteinExistence type="predicted"/>
<evidence type="ECO:0000256" key="2">
    <source>
        <dbReference type="SAM" id="MobiDB-lite"/>
    </source>
</evidence>
<dbReference type="InterPro" id="IPR010255">
    <property type="entry name" value="Haem_peroxidase_sf"/>
</dbReference>
<keyword evidence="1" id="KW-0560">Oxidoreductase</keyword>
<organism evidence="3 4">
    <name type="scientific">Araneus ventricosus</name>
    <name type="common">Orbweaver spider</name>
    <name type="synonym">Epeira ventricosa</name>
    <dbReference type="NCBI Taxonomy" id="182803"/>
    <lineage>
        <taxon>Eukaryota</taxon>
        <taxon>Metazoa</taxon>
        <taxon>Ecdysozoa</taxon>
        <taxon>Arthropoda</taxon>
        <taxon>Chelicerata</taxon>
        <taxon>Arachnida</taxon>
        <taxon>Araneae</taxon>
        <taxon>Araneomorphae</taxon>
        <taxon>Entelegynae</taxon>
        <taxon>Araneoidea</taxon>
        <taxon>Araneidae</taxon>
        <taxon>Araneus</taxon>
    </lineage>
</organism>
<dbReference type="Pfam" id="PF03098">
    <property type="entry name" value="An_peroxidase"/>
    <property type="match status" value="1"/>
</dbReference>
<dbReference type="GO" id="GO:0006979">
    <property type="term" value="P:response to oxidative stress"/>
    <property type="evidence" value="ECO:0007669"/>
    <property type="project" value="InterPro"/>
</dbReference>
<feature type="region of interest" description="Disordered" evidence="2">
    <location>
        <begin position="1"/>
        <end position="34"/>
    </location>
</feature>
<protein>
    <submittedName>
        <fullName evidence="3">Dual oxidase</fullName>
    </submittedName>
</protein>
<evidence type="ECO:0000313" key="4">
    <source>
        <dbReference type="Proteomes" id="UP000499080"/>
    </source>
</evidence>
<comment type="caution">
    <text evidence="3">The sequence shown here is derived from an EMBL/GenBank/DDBJ whole genome shotgun (WGS) entry which is preliminary data.</text>
</comment>
<evidence type="ECO:0000256" key="1">
    <source>
        <dbReference type="ARBA" id="ARBA00022559"/>
    </source>
</evidence>
<dbReference type="Gene3D" id="1.10.640.10">
    <property type="entry name" value="Haem peroxidase domain superfamily, animal type"/>
    <property type="match status" value="1"/>
</dbReference>
<dbReference type="GO" id="GO:0020037">
    <property type="term" value="F:heme binding"/>
    <property type="evidence" value="ECO:0007669"/>
    <property type="project" value="InterPro"/>
</dbReference>
<dbReference type="OrthoDB" id="6537935at2759"/>
<name>A0A4Y2SSZ7_ARAVE</name>
<dbReference type="InterPro" id="IPR019791">
    <property type="entry name" value="Haem_peroxidase_animal"/>
</dbReference>
<keyword evidence="1" id="KW-0575">Peroxidase</keyword>
<accession>A0A4Y2SSZ7</accession>
<evidence type="ECO:0000313" key="3">
    <source>
        <dbReference type="EMBL" id="GBN91051.1"/>
    </source>
</evidence>
<dbReference type="AlphaFoldDB" id="A0A4Y2SSZ7"/>
<sequence>MPKHRGKKDATYAANASSDAKEEDEEEEPFLTHTEKQRYDGWYNNLAHPDWGSIDSQLTRKAPPSYLDGVYQMAGAGRPGARALSQALMKGRDGLASRRNLTVLFTFFGKWGEATTSLKRSVNSVHPNLGGLFWYPRLGWETPPFR</sequence>
<reference evidence="3 4" key="1">
    <citation type="journal article" date="2019" name="Sci. Rep.">
        <title>Orb-weaving spider Araneus ventricosus genome elucidates the spidroin gene catalogue.</title>
        <authorList>
            <person name="Kono N."/>
            <person name="Nakamura H."/>
            <person name="Ohtoshi R."/>
            <person name="Moran D.A.P."/>
            <person name="Shinohara A."/>
            <person name="Yoshida Y."/>
            <person name="Fujiwara M."/>
            <person name="Mori M."/>
            <person name="Tomita M."/>
            <person name="Arakawa K."/>
        </authorList>
    </citation>
    <scope>NUCLEOTIDE SEQUENCE [LARGE SCALE GENOMIC DNA]</scope>
</reference>
<dbReference type="GO" id="GO:0004601">
    <property type="term" value="F:peroxidase activity"/>
    <property type="evidence" value="ECO:0007669"/>
    <property type="project" value="UniProtKB-KW"/>
</dbReference>
<dbReference type="PROSITE" id="PS50292">
    <property type="entry name" value="PEROXIDASE_3"/>
    <property type="match status" value="1"/>
</dbReference>
<dbReference type="EMBL" id="BGPR01023689">
    <property type="protein sequence ID" value="GBN91051.1"/>
    <property type="molecule type" value="Genomic_DNA"/>
</dbReference>
<keyword evidence="4" id="KW-1185">Reference proteome</keyword>
<dbReference type="Proteomes" id="UP000499080">
    <property type="component" value="Unassembled WGS sequence"/>
</dbReference>
<dbReference type="InterPro" id="IPR037120">
    <property type="entry name" value="Haem_peroxidase_sf_animal"/>
</dbReference>
<gene>
    <name evidence="3" type="primary">Duox_12</name>
    <name evidence="3" type="ORF">AVEN_176016_1</name>
</gene>
<dbReference type="PANTHER" id="PTHR11475">
    <property type="entry name" value="OXIDASE/PEROXIDASE"/>
    <property type="match status" value="1"/>
</dbReference>
<dbReference type="PANTHER" id="PTHR11475:SF144">
    <property type="entry name" value="NAD(P)H OXIDASE (H2O2-FORMING)"/>
    <property type="match status" value="1"/>
</dbReference>